<dbReference type="Pfam" id="PF07727">
    <property type="entry name" value="RVT_2"/>
    <property type="match status" value="1"/>
</dbReference>
<dbReference type="InterPro" id="IPR013103">
    <property type="entry name" value="RVT_2"/>
</dbReference>
<evidence type="ECO:0000259" key="1">
    <source>
        <dbReference type="Pfam" id="PF07727"/>
    </source>
</evidence>
<dbReference type="PANTHER" id="PTHR11439">
    <property type="entry name" value="GAG-POL-RELATED RETROTRANSPOSON"/>
    <property type="match status" value="1"/>
</dbReference>
<dbReference type="EnsemblPlants" id="Solyc03g046545.1.1">
    <property type="protein sequence ID" value="Solyc03g046545.1.1"/>
    <property type="gene ID" value="Solyc03g046545.1"/>
</dbReference>
<reference evidence="2" key="1">
    <citation type="journal article" date="2012" name="Nature">
        <title>The tomato genome sequence provides insights into fleshy fruit evolution.</title>
        <authorList>
            <consortium name="Tomato Genome Consortium"/>
        </authorList>
    </citation>
    <scope>NUCLEOTIDE SEQUENCE [LARGE SCALE GENOMIC DNA]</scope>
    <source>
        <strain evidence="2">cv. Heinz 1706</strain>
    </source>
</reference>
<dbReference type="PANTHER" id="PTHR11439:SF455">
    <property type="entry name" value="RLK (RECEPTOR-LIKE PROTEIN KINASE) 8, PUTATIVE-RELATED"/>
    <property type="match status" value="1"/>
</dbReference>
<feature type="domain" description="Reverse transcriptase Ty1/copia-type" evidence="1">
    <location>
        <begin position="67"/>
        <end position="147"/>
    </location>
</feature>
<organism evidence="2">
    <name type="scientific">Solanum lycopersicum</name>
    <name type="common">Tomato</name>
    <name type="synonym">Lycopersicon esculentum</name>
    <dbReference type="NCBI Taxonomy" id="4081"/>
    <lineage>
        <taxon>Eukaryota</taxon>
        <taxon>Viridiplantae</taxon>
        <taxon>Streptophyta</taxon>
        <taxon>Embryophyta</taxon>
        <taxon>Tracheophyta</taxon>
        <taxon>Spermatophyta</taxon>
        <taxon>Magnoliopsida</taxon>
        <taxon>eudicotyledons</taxon>
        <taxon>Gunneridae</taxon>
        <taxon>Pentapetalae</taxon>
        <taxon>asterids</taxon>
        <taxon>lamiids</taxon>
        <taxon>Solanales</taxon>
        <taxon>Solanaceae</taxon>
        <taxon>Solanoideae</taxon>
        <taxon>Solaneae</taxon>
        <taxon>Solanum</taxon>
        <taxon>Solanum subgen. Lycopersicon</taxon>
    </lineage>
</organism>
<dbReference type="STRING" id="4081.A0A3Q7FH91"/>
<name>A0A3Q7FH91_SOLLC</name>
<dbReference type="CDD" id="cd09272">
    <property type="entry name" value="RNase_HI_RT_Ty1"/>
    <property type="match status" value="1"/>
</dbReference>
<evidence type="ECO:0000313" key="3">
    <source>
        <dbReference type="Proteomes" id="UP000004994"/>
    </source>
</evidence>
<accession>A0A3Q7FH91</accession>
<dbReference type="Gramene" id="Solyc03g046545.1.1">
    <property type="protein sequence ID" value="Solyc03g046545.1.1"/>
    <property type="gene ID" value="Solyc03g046545.1"/>
</dbReference>
<proteinExistence type="predicted"/>
<dbReference type="SUPFAM" id="SSF56672">
    <property type="entry name" value="DNA/RNA polymerases"/>
    <property type="match status" value="1"/>
</dbReference>
<protein>
    <recommendedName>
        <fullName evidence="1">Reverse transcriptase Ty1/copia-type domain-containing protein</fullName>
    </recommendedName>
</protein>
<evidence type="ECO:0000313" key="2">
    <source>
        <dbReference type="EnsemblPlants" id="Solyc03g046545.1.1"/>
    </source>
</evidence>
<dbReference type="InterPro" id="IPR043502">
    <property type="entry name" value="DNA/RNA_pol_sf"/>
</dbReference>
<dbReference type="InParanoid" id="A0A3Q7FH91"/>
<keyword evidence="3" id="KW-1185">Reference proteome</keyword>
<dbReference type="AlphaFoldDB" id="A0A3Q7FH91"/>
<reference evidence="2" key="2">
    <citation type="submission" date="2019-01" db="UniProtKB">
        <authorList>
            <consortium name="EnsemblPlants"/>
        </authorList>
    </citation>
    <scope>IDENTIFICATION</scope>
    <source>
        <strain evidence="2">cv. Heinz 1706</strain>
    </source>
</reference>
<dbReference type="Proteomes" id="UP000004994">
    <property type="component" value="Chromosome 3"/>
</dbReference>
<sequence length="301" mass="33661">NTQSSDTSHSTDGTITLPTGILCPVAPPLQKMVRRTQTVSLKPKKPFSMATTTPTSVLVEPSCHSQSIKDVYWRRAMSEEYNALIQNVYVDDILVMVSNLGHITNLITKLKTQFAVRDLGKSSYFLGIQANWKPGRFYLSQSNFISTPASSSSNISNTGGCPFLDQTLYRSTVGALQYLTFTRPDITYAVNKVSQFMHCPMDSHWVSVKRILHYAKATTSHGLSFSRGSSTLLYGSSDSDWGGVDDRKSTTRLTIFLRSHLISWASRKQRVVSRSRTEVEYCALAAAIFEVTWVEHLLREI</sequence>